<dbReference type="NCBIfam" id="TIGR00377">
    <property type="entry name" value="ant_ant_sig"/>
    <property type="match status" value="1"/>
</dbReference>
<dbReference type="PROSITE" id="PS50801">
    <property type="entry name" value="STAS"/>
    <property type="match status" value="1"/>
</dbReference>
<dbReference type="InterPro" id="IPR002645">
    <property type="entry name" value="STAS_dom"/>
</dbReference>
<dbReference type="RefSeq" id="WP_091248491.1">
    <property type="nucleotide sequence ID" value="NZ_FNIR01000013.1"/>
</dbReference>
<dbReference type="Proteomes" id="UP000199088">
    <property type="component" value="Unassembled WGS sequence"/>
</dbReference>
<dbReference type="Pfam" id="PF13466">
    <property type="entry name" value="STAS_2"/>
    <property type="match status" value="1"/>
</dbReference>
<dbReference type="GO" id="GO:0043856">
    <property type="term" value="F:anti-sigma factor antagonist activity"/>
    <property type="evidence" value="ECO:0007669"/>
    <property type="project" value="InterPro"/>
</dbReference>
<dbReference type="SUPFAM" id="SSF52091">
    <property type="entry name" value="SpoIIaa-like"/>
    <property type="match status" value="1"/>
</dbReference>
<protein>
    <recommendedName>
        <fullName evidence="2">Anti-sigma factor antagonist</fullName>
    </recommendedName>
</protein>
<sequence>MTAEAAPAIPVLRIDVGADVGGSGSGRVVVRVSGELDTAAAAGLRGAIAEVLARPGVQECVVDLSAVTFLDCAGLQPLVAGHVAAVGSGRTLRLRTGPDPAVDRVLQLTGLGDVLVRTG</sequence>
<evidence type="ECO:0000313" key="4">
    <source>
        <dbReference type="EMBL" id="SDP42414.1"/>
    </source>
</evidence>
<dbReference type="PANTHER" id="PTHR33495">
    <property type="entry name" value="ANTI-SIGMA FACTOR ANTAGONIST TM_1081-RELATED-RELATED"/>
    <property type="match status" value="1"/>
</dbReference>
<name>A0A1H0SKY9_9ACTN</name>
<dbReference type="CDD" id="cd07043">
    <property type="entry name" value="STAS_anti-anti-sigma_factors"/>
    <property type="match status" value="1"/>
</dbReference>
<reference evidence="5" key="1">
    <citation type="submission" date="2016-10" db="EMBL/GenBank/DDBJ databases">
        <authorList>
            <person name="Varghese N."/>
            <person name="Submissions S."/>
        </authorList>
    </citation>
    <scope>NUCLEOTIDE SEQUENCE [LARGE SCALE GENOMIC DNA]</scope>
    <source>
        <strain evidence="5">DSM 45843</strain>
    </source>
</reference>
<dbReference type="PANTHER" id="PTHR33495:SF2">
    <property type="entry name" value="ANTI-SIGMA FACTOR ANTAGONIST TM_1081-RELATED"/>
    <property type="match status" value="1"/>
</dbReference>
<dbReference type="InterPro" id="IPR036513">
    <property type="entry name" value="STAS_dom_sf"/>
</dbReference>
<evidence type="ECO:0000313" key="5">
    <source>
        <dbReference type="Proteomes" id="UP000199088"/>
    </source>
</evidence>
<dbReference type="STRING" id="1052260.SAMN05660199_03884"/>
<feature type="domain" description="STAS" evidence="3">
    <location>
        <begin position="26"/>
        <end position="119"/>
    </location>
</feature>
<dbReference type="EMBL" id="FNIR01000013">
    <property type="protein sequence ID" value="SDP42414.1"/>
    <property type="molecule type" value="Genomic_DNA"/>
</dbReference>
<organism evidence="4 5">
    <name type="scientific">Klenkia soli</name>
    <dbReference type="NCBI Taxonomy" id="1052260"/>
    <lineage>
        <taxon>Bacteria</taxon>
        <taxon>Bacillati</taxon>
        <taxon>Actinomycetota</taxon>
        <taxon>Actinomycetes</taxon>
        <taxon>Geodermatophilales</taxon>
        <taxon>Geodermatophilaceae</taxon>
        <taxon>Klenkia</taxon>
    </lineage>
</organism>
<dbReference type="Gene3D" id="3.30.750.24">
    <property type="entry name" value="STAS domain"/>
    <property type="match status" value="1"/>
</dbReference>
<proteinExistence type="inferred from homology"/>
<evidence type="ECO:0000256" key="1">
    <source>
        <dbReference type="ARBA" id="ARBA00009013"/>
    </source>
</evidence>
<gene>
    <name evidence="4" type="ORF">SAMN05660199_03884</name>
</gene>
<keyword evidence="5" id="KW-1185">Reference proteome</keyword>
<accession>A0A1H0SKY9</accession>
<dbReference type="OrthoDB" id="3628156at2"/>
<dbReference type="InterPro" id="IPR003658">
    <property type="entry name" value="Anti-sigma_ant"/>
</dbReference>
<evidence type="ECO:0000256" key="2">
    <source>
        <dbReference type="RuleBase" id="RU003749"/>
    </source>
</evidence>
<dbReference type="AlphaFoldDB" id="A0A1H0SKY9"/>
<dbReference type="InterPro" id="IPR058548">
    <property type="entry name" value="MlaB-like_STAS"/>
</dbReference>
<evidence type="ECO:0000259" key="3">
    <source>
        <dbReference type="PROSITE" id="PS50801"/>
    </source>
</evidence>
<comment type="similarity">
    <text evidence="1 2">Belongs to the anti-sigma-factor antagonist family.</text>
</comment>